<proteinExistence type="predicted"/>
<evidence type="ECO:0000256" key="1">
    <source>
        <dbReference type="SAM" id="MobiDB-lite"/>
    </source>
</evidence>
<sequence>MTKQPKVRIPDIDLTDSLTPGDARLLRGNPTEDELAAIAGTLGVMFAAGVSVDRPRDRPARLTPWERTQRATRGGVTAHQILTDRYR</sequence>
<reference evidence="2" key="1">
    <citation type="submission" date="2022-05" db="EMBL/GenBank/DDBJ databases">
        <title>Complete genome sequence of toluene-degrading Gulosibacter sediminis strain ACHW.36C.</title>
        <authorList>
            <person name="Wai A.C."/>
            <person name="Lai G.K."/>
            <person name="Griffin S.D."/>
            <person name="Leung F.C."/>
        </authorList>
    </citation>
    <scope>NUCLEOTIDE SEQUENCE [LARGE SCALE GENOMIC DNA]</scope>
    <source>
        <strain evidence="2">ACHW.36C</strain>
    </source>
</reference>
<dbReference type="EMBL" id="CP097160">
    <property type="protein sequence ID" value="UQN14432.1"/>
    <property type="molecule type" value="Genomic_DNA"/>
</dbReference>
<evidence type="ECO:0000313" key="2">
    <source>
        <dbReference type="EMBL" id="UQN14432.1"/>
    </source>
</evidence>
<name>A0ABY4MVI6_9MICO</name>
<dbReference type="InterPro" id="IPR032716">
    <property type="entry name" value="ACC_epsilon"/>
</dbReference>
<accession>A0ABY4MVI6</accession>
<gene>
    <name evidence="2" type="ORF">M3M28_10275</name>
</gene>
<organism evidence="2">
    <name type="scientific">Gulosibacter sediminis</name>
    <dbReference type="NCBI Taxonomy" id="1729695"/>
    <lineage>
        <taxon>Bacteria</taxon>
        <taxon>Bacillati</taxon>
        <taxon>Actinomycetota</taxon>
        <taxon>Actinomycetes</taxon>
        <taxon>Micrococcales</taxon>
        <taxon>Microbacteriaceae</taxon>
        <taxon>Gulosibacter</taxon>
    </lineage>
</organism>
<dbReference type="Pfam" id="PF13822">
    <property type="entry name" value="ACC_epsilon"/>
    <property type="match status" value="1"/>
</dbReference>
<feature type="region of interest" description="Disordered" evidence="1">
    <location>
        <begin position="67"/>
        <end position="87"/>
    </location>
</feature>
<protein>
    <submittedName>
        <fullName evidence="2">Acyl-CoA carboxylase subunit epsilon</fullName>
    </submittedName>
</protein>